<dbReference type="AlphaFoldDB" id="T1K2H4"/>
<dbReference type="PANTHER" id="PTHR13192:SF3">
    <property type="entry name" value="COBALAMIN TRAFFICKING PROTEIN CBLD"/>
    <property type="match status" value="1"/>
</dbReference>
<gene>
    <name evidence="2" type="primary">107359579</name>
</gene>
<keyword evidence="3" id="KW-1185">Reference proteome</keyword>
<feature type="region of interest" description="Disordered" evidence="1">
    <location>
        <begin position="20"/>
        <end position="46"/>
    </location>
</feature>
<dbReference type="OrthoDB" id="10263782at2759"/>
<evidence type="ECO:0008006" key="4">
    <source>
        <dbReference type="Google" id="ProtNLM"/>
    </source>
</evidence>
<dbReference type="eggNOG" id="KOG3994">
    <property type="taxonomic scope" value="Eukaryota"/>
</dbReference>
<dbReference type="Pfam" id="PF10229">
    <property type="entry name" value="MMADHC"/>
    <property type="match status" value="1"/>
</dbReference>
<reference evidence="2" key="2">
    <citation type="submission" date="2015-06" db="UniProtKB">
        <authorList>
            <consortium name="EnsemblMetazoa"/>
        </authorList>
    </citation>
    <scope>IDENTIFICATION</scope>
</reference>
<name>T1K2H4_TETUR</name>
<dbReference type="Proteomes" id="UP000015104">
    <property type="component" value="Unassembled WGS sequence"/>
</dbReference>
<reference evidence="3" key="1">
    <citation type="submission" date="2011-08" db="EMBL/GenBank/DDBJ databases">
        <authorList>
            <person name="Rombauts S."/>
        </authorList>
    </citation>
    <scope>NUCLEOTIDE SEQUENCE</scope>
    <source>
        <strain evidence="3">London</strain>
    </source>
</reference>
<dbReference type="OMA" id="RHEFVMT"/>
<dbReference type="HOGENOM" id="CLU_1027884_0_0_1"/>
<accession>T1K2H4</accession>
<dbReference type="KEGG" id="tut:107359579"/>
<organism evidence="2 3">
    <name type="scientific">Tetranychus urticae</name>
    <name type="common">Two-spotted spider mite</name>
    <dbReference type="NCBI Taxonomy" id="32264"/>
    <lineage>
        <taxon>Eukaryota</taxon>
        <taxon>Metazoa</taxon>
        <taxon>Ecdysozoa</taxon>
        <taxon>Arthropoda</taxon>
        <taxon>Chelicerata</taxon>
        <taxon>Arachnida</taxon>
        <taxon>Acari</taxon>
        <taxon>Acariformes</taxon>
        <taxon>Trombidiformes</taxon>
        <taxon>Prostigmata</taxon>
        <taxon>Eleutherengona</taxon>
        <taxon>Raphignathae</taxon>
        <taxon>Tetranychoidea</taxon>
        <taxon>Tetranychidae</taxon>
        <taxon>Tetranychus</taxon>
    </lineage>
</organism>
<evidence type="ECO:0000256" key="1">
    <source>
        <dbReference type="SAM" id="MobiDB-lite"/>
    </source>
</evidence>
<dbReference type="EnsemblMetazoa" id="tetur04g05030.1">
    <property type="protein sequence ID" value="tetur04g05030.1"/>
    <property type="gene ID" value="tetur04g05030"/>
</dbReference>
<protein>
    <recommendedName>
        <fullName evidence="4">Methylmalonic aciduria and homocystinuria type D protein, mitochondrial</fullName>
    </recommendedName>
</protein>
<sequence length="271" mass="31207">MLRLSRRVILQRQGIESSMSACLHNGRSNSSKKSKRRDKTSSEEKITNREINLFDRPDARTPLPGSVGLVPPIRDEPRMVVNKKTITIREIAEEEQILKYLKESVNLQSTDTPDLPNIPDLDIIVHKCPQLIENDLQKVFPYNVFGRELTLITFNRRTDDVLQSNKKDNLNLVDDFVNLADLICRRLKRAGYWADFIDPSVDWSQMRRPNSSMLIEVAVRYHQLGFTLETNGKCQVISHHKLGTKLYVGSLLTNASHDSPQLLRILETYRK</sequence>
<dbReference type="GO" id="GO:0009235">
    <property type="term" value="P:cobalamin metabolic process"/>
    <property type="evidence" value="ECO:0007669"/>
    <property type="project" value="InterPro"/>
</dbReference>
<dbReference type="InterPro" id="IPR019362">
    <property type="entry name" value="MMADHC"/>
</dbReference>
<proteinExistence type="predicted"/>
<evidence type="ECO:0000313" key="2">
    <source>
        <dbReference type="EnsemblMetazoa" id="tetur04g05030.1"/>
    </source>
</evidence>
<dbReference type="PANTHER" id="PTHR13192">
    <property type="entry name" value="MY011 PROTEIN"/>
    <property type="match status" value="1"/>
</dbReference>
<evidence type="ECO:0000313" key="3">
    <source>
        <dbReference type="Proteomes" id="UP000015104"/>
    </source>
</evidence>
<dbReference type="STRING" id="32264.T1K2H4"/>
<dbReference type="EMBL" id="CAEY01001362">
    <property type="status" value="NOT_ANNOTATED_CDS"/>
    <property type="molecule type" value="Genomic_DNA"/>
</dbReference>